<evidence type="ECO:0000256" key="1">
    <source>
        <dbReference type="SAM" id="Coils"/>
    </source>
</evidence>
<comment type="caution">
    <text evidence="3">The sequence shown here is derived from an EMBL/GenBank/DDBJ whole genome shotgun (WGS) entry which is preliminary data.</text>
</comment>
<sequence length="868" mass="103494">MILVSKISIIIIKVTPVNYYYFIEYNLIVNIIVMLIIVLQGIYDDLIMMDNLLYSKLLDQYDFTDWKTTSQQDPKLSTQKQKIQDSISILAQSVKQLEKDVHKKQQDNGQDYSKLKWRYPKGYEHELNKMYTHSLNIQPELTSLTDHFDFVEFSSIVDQMTLTSDFLNEKNFVRKNFAVNDENILIIIDGGNKKIHQILRKVEIFIGTISRYAKIQIVALGRQKLIITNWTQVYQFDINIIYEQDYSQFVNMQMREIMQFGNEQFQIFRSNYLDINMKENSFSKRQKFVGFTFTSQIEIQLVIFDFPMTLFLLDEENQPPLSKLTAFRNVQYIFDKQSMILLTPEIYFSEKRNYFLNFGDALPVIQFVSQELINYICIYQGIGSLYPDYNQYQIFKQDDMLYYSMPLYIDSDKFGRILLGIVTVGKQQEKEIISQNIILVYQGDAFLYHPDIKQFFLTHGFIQNILYQIQEEQGQIIVALENHLVYINWTSLYQSYKILSIQTEQDLFNIQQHLIDINFINTFQFIDIINIFEQQYCLYHQDTETSILISVNFTNSEQKCSDLIQNTTIQQNIQNIYSVQDLSVPKQQQFFFFNEYLFICSNFQFTQDYINQFNMVSLNDIKAGKASDTILSFRITDDKTKIFYLCQQFIQQLQLTALIQLYQIVLFIELDLPDIFRQDGVYYLIRYDFKDYYTNNISPEIKSTILNFQIILDYHNFIKDSNIVTNLSLFQLQIPSFCSGVLIFKNIFNYWFVIEQNFKCIDLLPLNTLAKPFVKNKTIKISFFQDQQYFYSYGKSFFNQTYSYLCENDDCYNHGQQQKLNQLQVEEPFKSVFKKYYDHNQYNFQQVVNISFFTIFLLLLILPYFFIH</sequence>
<feature type="coiled-coil region" evidence="1">
    <location>
        <begin position="80"/>
        <end position="107"/>
    </location>
</feature>
<name>A0A9P8RZK7_9EUKA</name>
<evidence type="ECO:0000256" key="2">
    <source>
        <dbReference type="SAM" id="Phobius"/>
    </source>
</evidence>
<dbReference type="EMBL" id="AUWU02000003">
    <property type="protein sequence ID" value="KAH0574940.1"/>
    <property type="molecule type" value="Genomic_DNA"/>
</dbReference>
<dbReference type="AlphaFoldDB" id="A0A9P8RZK7"/>
<keyword evidence="1" id="KW-0175">Coiled coil</keyword>
<dbReference type="GeneID" id="94296579"/>
<gene>
    <name evidence="3" type="ORF">SS50377_22556</name>
</gene>
<organism evidence="3 4">
    <name type="scientific">Spironucleus salmonicida</name>
    <dbReference type="NCBI Taxonomy" id="348837"/>
    <lineage>
        <taxon>Eukaryota</taxon>
        <taxon>Metamonada</taxon>
        <taxon>Diplomonadida</taxon>
        <taxon>Hexamitidae</taxon>
        <taxon>Hexamitinae</taxon>
        <taxon>Spironucleus</taxon>
    </lineage>
</organism>
<feature type="transmembrane region" description="Helical" evidence="2">
    <location>
        <begin position="21"/>
        <end position="43"/>
    </location>
</feature>
<keyword evidence="2" id="KW-0472">Membrane</keyword>
<keyword evidence="2" id="KW-1133">Transmembrane helix</keyword>
<evidence type="ECO:0000313" key="4">
    <source>
        <dbReference type="Proteomes" id="UP000018208"/>
    </source>
</evidence>
<proteinExistence type="predicted"/>
<feature type="transmembrane region" description="Helical" evidence="2">
    <location>
        <begin position="847"/>
        <end position="867"/>
    </location>
</feature>
<reference evidence="3 4" key="1">
    <citation type="journal article" date="2014" name="PLoS Genet.">
        <title>The Genome of Spironucleus salmonicida Highlights a Fish Pathogen Adapted to Fluctuating Environments.</title>
        <authorList>
            <person name="Xu F."/>
            <person name="Jerlstrom-Hultqvist J."/>
            <person name="Einarsson E."/>
            <person name="Astvaldsson A."/>
            <person name="Svard S.G."/>
            <person name="Andersson J.O."/>
        </authorList>
    </citation>
    <scope>NUCLEOTIDE SEQUENCE [LARGE SCALE GENOMIC DNA]</scope>
    <source>
        <strain evidence="3 4">ATCC 50377</strain>
    </source>
</reference>
<protein>
    <submittedName>
        <fullName evidence="3">Transmembrane domain-containing protein</fullName>
    </submittedName>
</protein>
<accession>A0A9P8RZK7</accession>
<dbReference type="KEGG" id="ssao:94296579"/>
<dbReference type="Proteomes" id="UP000018208">
    <property type="component" value="Unassembled WGS sequence"/>
</dbReference>
<keyword evidence="2 3" id="KW-0812">Transmembrane</keyword>
<keyword evidence="4" id="KW-1185">Reference proteome</keyword>
<dbReference type="RefSeq" id="XP_067765713.1">
    <property type="nucleotide sequence ID" value="XM_067906445.1"/>
</dbReference>
<evidence type="ECO:0000313" key="3">
    <source>
        <dbReference type="EMBL" id="KAH0574940.1"/>
    </source>
</evidence>